<organism evidence="4">
    <name type="scientific">Anisakis simplex</name>
    <name type="common">Herring worm</name>
    <dbReference type="NCBI Taxonomy" id="6269"/>
    <lineage>
        <taxon>Eukaryota</taxon>
        <taxon>Metazoa</taxon>
        <taxon>Ecdysozoa</taxon>
        <taxon>Nematoda</taxon>
        <taxon>Chromadorea</taxon>
        <taxon>Rhabditida</taxon>
        <taxon>Spirurina</taxon>
        <taxon>Ascaridomorpha</taxon>
        <taxon>Ascaridoidea</taxon>
        <taxon>Anisakidae</taxon>
        <taxon>Anisakis</taxon>
        <taxon>Anisakis simplex complex</taxon>
    </lineage>
</organism>
<dbReference type="Proteomes" id="UP000267096">
    <property type="component" value="Unassembled WGS sequence"/>
</dbReference>
<accession>A0A0M3J5P9</accession>
<dbReference type="AlphaFoldDB" id="A0A0M3J5P9"/>
<feature type="compositionally biased region" description="Basic and acidic residues" evidence="1">
    <location>
        <begin position="80"/>
        <end position="98"/>
    </location>
</feature>
<evidence type="ECO:0000256" key="1">
    <source>
        <dbReference type="SAM" id="MobiDB-lite"/>
    </source>
</evidence>
<dbReference type="EMBL" id="UYRR01003828">
    <property type="protein sequence ID" value="VDK20489.1"/>
    <property type="molecule type" value="Genomic_DNA"/>
</dbReference>
<gene>
    <name evidence="2" type="ORF">ASIM_LOCUS2733</name>
</gene>
<feature type="compositionally biased region" description="Basic and acidic residues" evidence="1">
    <location>
        <begin position="30"/>
        <end position="41"/>
    </location>
</feature>
<proteinExistence type="predicted"/>
<evidence type="ECO:0000313" key="3">
    <source>
        <dbReference type="Proteomes" id="UP000267096"/>
    </source>
</evidence>
<feature type="compositionally biased region" description="Polar residues" evidence="1">
    <location>
        <begin position="18"/>
        <end position="27"/>
    </location>
</feature>
<feature type="region of interest" description="Disordered" evidence="1">
    <location>
        <begin position="18"/>
        <end position="114"/>
    </location>
</feature>
<protein>
    <submittedName>
        <fullName evidence="2 4">Uncharacterized protein</fullName>
    </submittedName>
</protein>
<name>A0A0M3J5P9_ANISI</name>
<keyword evidence="3" id="KW-1185">Reference proteome</keyword>
<reference evidence="2 3" key="2">
    <citation type="submission" date="2018-11" db="EMBL/GenBank/DDBJ databases">
        <authorList>
            <consortium name="Pathogen Informatics"/>
        </authorList>
    </citation>
    <scope>NUCLEOTIDE SEQUENCE [LARGE SCALE GENOMIC DNA]</scope>
</reference>
<dbReference type="OrthoDB" id="6431454at2759"/>
<evidence type="ECO:0000313" key="4">
    <source>
        <dbReference type="WBParaSite" id="ASIM_0000288101-mRNA-1"/>
    </source>
</evidence>
<feature type="compositionally biased region" description="Basic and acidic residues" evidence="1">
    <location>
        <begin position="59"/>
        <end position="69"/>
    </location>
</feature>
<dbReference type="WBParaSite" id="ASIM_0000288101-mRNA-1">
    <property type="protein sequence ID" value="ASIM_0000288101-mRNA-1"/>
    <property type="gene ID" value="ASIM_0000288101"/>
</dbReference>
<evidence type="ECO:0000313" key="2">
    <source>
        <dbReference type="EMBL" id="VDK20489.1"/>
    </source>
</evidence>
<sequence length="241" mass="28055">MLKAMMNLINITERITSLEQSPESGLTSFAKERIYHPRRSTDDDDLTRGSSRRTSRYKSKMEKARKEFLSTDTSPTSDPYGDRFRQSQEDLQRPRPEYRGTFPQQTYSNGDWIPKTGTDLQSYPRVGPSPYDQVSFSIRSLNRVSFIVPFQRNTQIHKPNNNGIENGMFDSVLRICLKVISFEMLLHLFNFTSYCCPDSLIVPLLYRLLFMFLLHNQTRIPLFTFSFKESFNIDALTNGPF</sequence>
<reference evidence="4" key="1">
    <citation type="submission" date="2017-02" db="UniProtKB">
        <authorList>
            <consortium name="WormBaseParasite"/>
        </authorList>
    </citation>
    <scope>IDENTIFICATION</scope>
</reference>